<accession>A0ABT1LD38</accession>
<dbReference type="InterPro" id="IPR003439">
    <property type="entry name" value="ABC_transporter-like_ATP-bd"/>
</dbReference>
<gene>
    <name evidence="6" type="ORF">NK718_06525</name>
</gene>
<protein>
    <submittedName>
        <fullName evidence="6">ABC transporter ATP-binding protein</fullName>
    </submittedName>
</protein>
<dbReference type="InterPro" id="IPR032823">
    <property type="entry name" value="BCA_ABC_TP_C"/>
</dbReference>
<feature type="domain" description="ABC transporter" evidence="5">
    <location>
        <begin position="2"/>
        <end position="249"/>
    </location>
</feature>
<dbReference type="EMBL" id="JANCLU010000005">
    <property type="protein sequence ID" value="MCP8938163.1"/>
    <property type="molecule type" value="Genomic_DNA"/>
</dbReference>
<evidence type="ECO:0000313" key="6">
    <source>
        <dbReference type="EMBL" id="MCP8938163.1"/>
    </source>
</evidence>
<comment type="caution">
    <text evidence="6">The sequence shown here is derived from an EMBL/GenBank/DDBJ whole genome shotgun (WGS) entry which is preliminary data.</text>
</comment>
<dbReference type="GO" id="GO:0005524">
    <property type="term" value="F:ATP binding"/>
    <property type="evidence" value="ECO:0007669"/>
    <property type="project" value="UniProtKB-KW"/>
</dbReference>
<keyword evidence="2" id="KW-0813">Transport</keyword>
<dbReference type="Gene3D" id="3.40.50.300">
    <property type="entry name" value="P-loop containing nucleotide triphosphate hydrolases"/>
    <property type="match status" value="1"/>
</dbReference>
<evidence type="ECO:0000313" key="7">
    <source>
        <dbReference type="Proteomes" id="UP001205890"/>
    </source>
</evidence>
<dbReference type="PANTHER" id="PTHR45772:SF9">
    <property type="entry name" value="CONSERVED COMPONENT OF ABC TRANSPORTER FOR NATURAL AMINO ACIDS"/>
    <property type="match status" value="1"/>
</dbReference>
<dbReference type="SMART" id="SM00382">
    <property type="entry name" value="AAA"/>
    <property type="match status" value="1"/>
</dbReference>
<dbReference type="PROSITE" id="PS50893">
    <property type="entry name" value="ABC_TRANSPORTER_2"/>
    <property type="match status" value="1"/>
</dbReference>
<dbReference type="Pfam" id="PF12399">
    <property type="entry name" value="BCA_ABC_TP_C"/>
    <property type="match status" value="1"/>
</dbReference>
<dbReference type="PANTHER" id="PTHR45772">
    <property type="entry name" value="CONSERVED COMPONENT OF ABC TRANSPORTER FOR NATURAL AMINO ACIDS-RELATED"/>
    <property type="match status" value="1"/>
</dbReference>
<dbReference type="Proteomes" id="UP001205890">
    <property type="component" value="Unassembled WGS sequence"/>
</dbReference>
<name>A0ABT1LD38_9HYPH</name>
<sequence length="252" mass="27371">MLQVRQVVKSFGRMNAVDGADFAVPQGSITGLIGPNGAGKTTLFNLIAGSLIPDSGTIVFDGQRIDGLTPDRVFHRGLARTFQIPRPFPKMTVLENAMLAPTRQAGEVFWSNWLRPGLVAAQEKANRDRAVEVLGFCGLGSKLSELAGNLSGGQQKLLELARVLMNEPRMILLDEPAAGVNPTLMETLVDKIVALNRRGITFLLIEHNMDLVMRICRPIVVMAQGKVIFEGEAEAVQRDARVLDAYLGDLPA</sequence>
<keyword evidence="4 6" id="KW-0067">ATP-binding</keyword>
<dbReference type="InterPro" id="IPR003593">
    <property type="entry name" value="AAA+_ATPase"/>
</dbReference>
<comment type="similarity">
    <text evidence="1">Belongs to the ABC transporter superfamily.</text>
</comment>
<dbReference type="SUPFAM" id="SSF52540">
    <property type="entry name" value="P-loop containing nucleoside triphosphate hydrolases"/>
    <property type="match status" value="1"/>
</dbReference>
<evidence type="ECO:0000259" key="5">
    <source>
        <dbReference type="PROSITE" id="PS50893"/>
    </source>
</evidence>
<dbReference type="Pfam" id="PF00005">
    <property type="entry name" value="ABC_tran"/>
    <property type="match status" value="1"/>
</dbReference>
<dbReference type="InterPro" id="IPR027417">
    <property type="entry name" value="P-loop_NTPase"/>
</dbReference>
<evidence type="ECO:0000256" key="4">
    <source>
        <dbReference type="ARBA" id="ARBA00022840"/>
    </source>
</evidence>
<dbReference type="CDD" id="cd03219">
    <property type="entry name" value="ABC_Mj1267_LivG_branched"/>
    <property type="match status" value="1"/>
</dbReference>
<dbReference type="InterPro" id="IPR017871">
    <property type="entry name" value="ABC_transporter-like_CS"/>
</dbReference>
<dbReference type="InterPro" id="IPR051120">
    <property type="entry name" value="ABC_AA/LPS_Transport"/>
</dbReference>
<organism evidence="6 7">
    <name type="scientific">Alsobacter ponti</name>
    <dbReference type="NCBI Taxonomy" id="2962936"/>
    <lineage>
        <taxon>Bacteria</taxon>
        <taxon>Pseudomonadati</taxon>
        <taxon>Pseudomonadota</taxon>
        <taxon>Alphaproteobacteria</taxon>
        <taxon>Hyphomicrobiales</taxon>
        <taxon>Alsobacteraceae</taxon>
        <taxon>Alsobacter</taxon>
    </lineage>
</organism>
<reference evidence="6 7" key="1">
    <citation type="submission" date="2022-07" db="EMBL/GenBank/DDBJ databases">
        <authorList>
            <person name="Li W.-J."/>
            <person name="Deng Q.-Q."/>
        </authorList>
    </citation>
    <scope>NUCLEOTIDE SEQUENCE [LARGE SCALE GENOMIC DNA]</scope>
    <source>
        <strain evidence="6 7">SYSU M60028</strain>
    </source>
</reference>
<dbReference type="PROSITE" id="PS00211">
    <property type="entry name" value="ABC_TRANSPORTER_1"/>
    <property type="match status" value="1"/>
</dbReference>
<evidence type="ECO:0000256" key="1">
    <source>
        <dbReference type="ARBA" id="ARBA00005417"/>
    </source>
</evidence>
<keyword evidence="3" id="KW-0547">Nucleotide-binding</keyword>
<evidence type="ECO:0000256" key="3">
    <source>
        <dbReference type="ARBA" id="ARBA00022741"/>
    </source>
</evidence>
<dbReference type="RefSeq" id="WP_254739825.1">
    <property type="nucleotide sequence ID" value="NZ_JANCLU010000005.1"/>
</dbReference>
<keyword evidence="7" id="KW-1185">Reference proteome</keyword>
<proteinExistence type="inferred from homology"/>
<evidence type="ECO:0000256" key="2">
    <source>
        <dbReference type="ARBA" id="ARBA00022448"/>
    </source>
</evidence>